<proteinExistence type="predicted"/>
<feature type="region of interest" description="Disordered" evidence="2">
    <location>
        <begin position="1"/>
        <end position="33"/>
    </location>
</feature>
<evidence type="ECO:0000313" key="5">
    <source>
        <dbReference type="Proteomes" id="UP000276133"/>
    </source>
</evidence>
<dbReference type="InterPro" id="IPR011333">
    <property type="entry name" value="SKP1/BTB/POZ_sf"/>
</dbReference>
<evidence type="ECO:0000256" key="2">
    <source>
        <dbReference type="SAM" id="MobiDB-lite"/>
    </source>
</evidence>
<accession>A0A3M7TAW0</accession>
<reference evidence="4 5" key="1">
    <citation type="journal article" date="2018" name="Sci. Rep.">
        <title>Genomic signatures of local adaptation to the degree of environmental predictability in rotifers.</title>
        <authorList>
            <person name="Franch-Gras L."/>
            <person name="Hahn C."/>
            <person name="Garcia-Roger E.M."/>
            <person name="Carmona M.J."/>
            <person name="Serra M."/>
            <person name="Gomez A."/>
        </authorList>
    </citation>
    <scope>NUCLEOTIDE SEQUENCE [LARGE SCALE GENOMIC DNA]</scope>
    <source>
        <strain evidence="4">HYR1</strain>
    </source>
</reference>
<keyword evidence="5" id="KW-1185">Reference proteome</keyword>
<evidence type="ECO:0000313" key="4">
    <source>
        <dbReference type="EMBL" id="RNA45244.1"/>
    </source>
</evidence>
<gene>
    <name evidence="4" type="ORF">BpHYR1_000272</name>
</gene>
<dbReference type="Proteomes" id="UP000276133">
    <property type="component" value="Unassembled WGS sequence"/>
</dbReference>
<organism evidence="4 5">
    <name type="scientific">Brachionus plicatilis</name>
    <name type="common">Marine rotifer</name>
    <name type="synonym">Brachionus muelleri</name>
    <dbReference type="NCBI Taxonomy" id="10195"/>
    <lineage>
        <taxon>Eukaryota</taxon>
        <taxon>Metazoa</taxon>
        <taxon>Spiralia</taxon>
        <taxon>Gnathifera</taxon>
        <taxon>Rotifera</taxon>
        <taxon>Eurotatoria</taxon>
        <taxon>Monogononta</taxon>
        <taxon>Pseudotrocha</taxon>
        <taxon>Ploima</taxon>
        <taxon>Brachionidae</taxon>
        <taxon>Brachionus</taxon>
    </lineage>
</organism>
<evidence type="ECO:0000256" key="1">
    <source>
        <dbReference type="ARBA" id="ARBA00022473"/>
    </source>
</evidence>
<dbReference type="OrthoDB" id="6359943at2759"/>
<dbReference type="GO" id="GO:0007281">
    <property type="term" value="P:germ cell development"/>
    <property type="evidence" value="ECO:0007669"/>
    <property type="project" value="InterPro"/>
</dbReference>
<sequence>MGSYLSSDKQEATPESSAKNPKPKKRKLNECRGDESELSDSISIVHNYSASCATSNQLRASTISNKRIKPELITPCRKKMKSTSNYIYKTLFVNGENSDIKVRALNKEWSLHKLYLCQSPYFDSMFKGCKWKESNQTVIEIAIPDQNITVNSLQIALGSFYREEIEIMPIEAINVLACASLFSLDGLITQCEAVMLENVSSHTVLDYYDAANLYGVVKVSQRCLKWLCQNLMVNDELRLGSLSLSLFEKVLGMDQLMIIQVETDLYSLCKKWLYFNLVEEWEESAGAKLDSKSWQKIANEFFKNLLCDKQKCLLDYDEYKKYSGVFGMIRLQHIMSDLPSLRLLYSDRIIPGEWIEPLYAKNWLNLLFVDQDRLSNEFEIEPDQFESQALRFGRVLSDEQPATWRWVGFNYGVDLLVTHAARTLTLKRNTINMHSPYKGLLSNKTLLRIYYAIKLVELDPNGNELWSKKTDIQCLDLNRSEEKYVISVDCKVKYPILLNLLVSVHPFSHSYFQTSGANTSLLEQV</sequence>
<dbReference type="Pfam" id="PF00651">
    <property type="entry name" value="BTB"/>
    <property type="match status" value="1"/>
</dbReference>
<dbReference type="Gene3D" id="3.30.710.10">
    <property type="entry name" value="Potassium Channel Kv1.1, Chain A"/>
    <property type="match status" value="1"/>
</dbReference>
<name>A0A3M7TAW0_BRAPC</name>
<feature type="domain" description="BTB" evidence="3">
    <location>
        <begin position="98"/>
        <end position="169"/>
    </location>
</feature>
<dbReference type="SMART" id="SM00225">
    <property type="entry name" value="BTB"/>
    <property type="match status" value="1"/>
</dbReference>
<dbReference type="PROSITE" id="PS50097">
    <property type="entry name" value="BTB"/>
    <property type="match status" value="1"/>
</dbReference>
<keyword evidence="1" id="KW-0217">Developmental protein</keyword>
<comment type="caution">
    <text evidence="4">The sequence shown here is derived from an EMBL/GenBank/DDBJ whole genome shotgun (WGS) entry which is preliminary data.</text>
</comment>
<dbReference type="EMBL" id="REGN01000002">
    <property type="protein sequence ID" value="RNA45244.1"/>
    <property type="molecule type" value="Genomic_DNA"/>
</dbReference>
<dbReference type="PANTHER" id="PTHR23231:SF17">
    <property type="entry name" value="BTB DOMAIN-CONTAINING PROTEIN"/>
    <property type="match status" value="1"/>
</dbReference>
<evidence type="ECO:0000259" key="3">
    <source>
        <dbReference type="PROSITE" id="PS50097"/>
    </source>
</evidence>
<dbReference type="PANTHER" id="PTHR23231">
    <property type="entry name" value="GERM CELL-LESS PROTEIN"/>
    <property type="match status" value="1"/>
</dbReference>
<dbReference type="AlphaFoldDB" id="A0A3M7TAW0"/>
<dbReference type="CDD" id="cd18305">
    <property type="entry name" value="BTB_POZ_GCL"/>
    <property type="match status" value="1"/>
</dbReference>
<protein>
    <submittedName>
        <fullName evidence="4">Germ cell-less-like 1</fullName>
    </submittedName>
</protein>
<feature type="compositionally biased region" description="Polar residues" evidence="2">
    <location>
        <begin position="1"/>
        <end position="19"/>
    </location>
</feature>
<dbReference type="InterPro" id="IPR000210">
    <property type="entry name" value="BTB/POZ_dom"/>
</dbReference>
<dbReference type="InterPro" id="IPR043380">
    <property type="entry name" value="Gcl-like"/>
</dbReference>
<dbReference type="SUPFAM" id="SSF54695">
    <property type="entry name" value="POZ domain"/>
    <property type="match status" value="1"/>
</dbReference>